<dbReference type="WBParaSite" id="L893_g33631.t1">
    <property type="protein sequence ID" value="L893_g33631.t1"/>
    <property type="gene ID" value="L893_g33631"/>
</dbReference>
<proteinExistence type="predicted"/>
<protein>
    <submittedName>
        <fullName evidence="3">Phage protein</fullName>
    </submittedName>
</protein>
<feature type="compositionally biased region" description="Acidic residues" evidence="1">
    <location>
        <begin position="119"/>
        <end position="134"/>
    </location>
</feature>
<organism evidence="2 3">
    <name type="scientific">Steinernema glaseri</name>
    <dbReference type="NCBI Taxonomy" id="37863"/>
    <lineage>
        <taxon>Eukaryota</taxon>
        <taxon>Metazoa</taxon>
        <taxon>Ecdysozoa</taxon>
        <taxon>Nematoda</taxon>
        <taxon>Chromadorea</taxon>
        <taxon>Rhabditida</taxon>
        <taxon>Tylenchina</taxon>
        <taxon>Panagrolaimomorpha</taxon>
        <taxon>Strongyloidoidea</taxon>
        <taxon>Steinernematidae</taxon>
        <taxon>Steinernema</taxon>
    </lineage>
</organism>
<evidence type="ECO:0000313" key="2">
    <source>
        <dbReference type="Proteomes" id="UP000095287"/>
    </source>
</evidence>
<keyword evidence="2" id="KW-1185">Reference proteome</keyword>
<evidence type="ECO:0000256" key="1">
    <source>
        <dbReference type="SAM" id="MobiDB-lite"/>
    </source>
</evidence>
<dbReference type="AlphaFoldDB" id="A0A1I8A7G9"/>
<name>A0A1I8A7G9_9BILA</name>
<accession>A0A1I8A7G9</accession>
<dbReference type="Proteomes" id="UP000095287">
    <property type="component" value="Unplaced"/>
</dbReference>
<evidence type="ECO:0000313" key="3">
    <source>
        <dbReference type="WBParaSite" id="L893_g33631.t1"/>
    </source>
</evidence>
<sequence>MMNLRNGKNVKKQLERDSTPDLLLDIEQYEAALRNIPLDDVETHMKNGLITLEDVDNAEQYAHQAVSIVTLFADDLAKECDISPKRMSEIIDNLGDRLTRLYLEAIIDSRRKGEVKNEIDEEEDEEGEGEEQDA</sequence>
<reference evidence="3" key="1">
    <citation type="submission" date="2016-11" db="UniProtKB">
        <authorList>
            <consortium name="WormBaseParasite"/>
        </authorList>
    </citation>
    <scope>IDENTIFICATION</scope>
</reference>
<feature type="region of interest" description="Disordered" evidence="1">
    <location>
        <begin position="113"/>
        <end position="134"/>
    </location>
</feature>